<reference evidence="7" key="1">
    <citation type="journal article" date="2019" name="Int. J. Syst. Evol. Microbiol.">
        <title>The Global Catalogue of Microorganisms (GCM) 10K type strain sequencing project: providing services to taxonomists for standard genome sequencing and annotation.</title>
        <authorList>
            <consortium name="The Broad Institute Genomics Platform"/>
            <consortium name="The Broad Institute Genome Sequencing Center for Infectious Disease"/>
            <person name="Wu L."/>
            <person name="Ma J."/>
        </authorList>
    </citation>
    <scope>NUCLEOTIDE SEQUENCE [LARGE SCALE GENOMIC DNA]</scope>
    <source>
        <strain evidence="7">JCM 18050</strain>
    </source>
</reference>
<proteinExistence type="inferred from homology"/>
<dbReference type="InterPro" id="IPR050808">
    <property type="entry name" value="Phage_Integrase"/>
</dbReference>
<dbReference type="InterPro" id="IPR025166">
    <property type="entry name" value="Integrase_DNA_bind_dom"/>
</dbReference>
<dbReference type="Pfam" id="PF13356">
    <property type="entry name" value="Arm-DNA-bind_3"/>
    <property type="match status" value="1"/>
</dbReference>
<dbReference type="Gene3D" id="1.10.150.130">
    <property type="match status" value="1"/>
</dbReference>
<evidence type="ECO:0000259" key="5">
    <source>
        <dbReference type="PROSITE" id="PS51898"/>
    </source>
</evidence>
<keyword evidence="4" id="KW-0233">DNA recombination</keyword>
<gene>
    <name evidence="6" type="ORF">GCM10023211_08920</name>
</gene>
<dbReference type="PANTHER" id="PTHR30629">
    <property type="entry name" value="PROPHAGE INTEGRASE"/>
    <property type="match status" value="1"/>
</dbReference>
<dbReference type="Gene3D" id="1.10.443.10">
    <property type="entry name" value="Intergrase catalytic core"/>
    <property type="match status" value="1"/>
</dbReference>
<accession>A0ABP9N4P2</accession>
<dbReference type="PANTHER" id="PTHR30629:SF9">
    <property type="entry name" value="PROTEIN INTB-RELATED"/>
    <property type="match status" value="1"/>
</dbReference>
<dbReference type="Pfam" id="PF00589">
    <property type="entry name" value="Phage_integrase"/>
    <property type="match status" value="1"/>
</dbReference>
<dbReference type="InterPro" id="IPR010998">
    <property type="entry name" value="Integrase_recombinase_N"/>
</dbReference>
<protein>
    <submittedName>
        <fullName evidence="6">Integrase arm-type DNA-binding domain-containing protein</fullName>
    </submittedName>
</protein>
<dbReference type="InterPro" id="IPR053876">
    <property type="entry name" value="Phage_int_M"/>
</dbReference>
<dbReference type="Proteomes" id="UP001500171">
    <property type="component" value="Unassembled WGS sequence"/>
</dbReference>
<dbReference type="RefSeq" id="WP_345489235.1">
    <property type="nucleotide sequence ID" value="NZ_BAABHY010000001.1"/>
</dbReference>
<evidence type="ECO:0000256" key="2">
    <source>
        <dbReference type="ARBA" id="ARBA00022908"/>
    </source>
</evidence>
<dbReference type="Gene3D" id="3.30.160.390">
    <property type="entry name" value="Integrase, DNA-binding domain"/>
    <property type="match status" value="1"/>
</dbReference>
<organism evidence="6 7">
    <name type="scientific">Orbus sasakiae</name>
    <dbReference type="NCBI Taxonomy" id="1078475"/>
    <lineage>
        <taxon>Bacteria</taxon>
        <taxon>Pseudomonadati</taxon>
        <taxon>Pseudomonadota</taxon>
        <taxon>Gammaproteobacteria</taxon>
        <taxon>Orbales</taxon>
        <taxon>Orbaceae</taxon>
        <taxon>Orbus</taxon>
    </lineage>
</organism>
<name>A0ABP9N4P2_9GAMM</name>
<dbReference type="InterPro" id="IPR038488">
    <property type="entry name" value="Integrase_DNA-bd_sf"/>
</dbReference>
<evidence type="ECO:0000256" key="3">
    <source>
        <dbReference type="ARBA" id="ARBA00023125"/>
    </source>
</evidence>
<dbReference type="EMBL" id="BAABHY010000001">
    <property type="protein sequence ID" value="GAA5107609.1"/>
    <property type="molecule type" value="Genomic_DNA"/>
</dbReference>
<evidence type="ECO:0000256" key="1">
    <source>
        <dbReference type="ARBA" id="ARBA00008857"/>
    </source>
</evidence>
<evidence type="ECO:0000256" key="4">
    <source>
        <dbReference type="ARBA" id="ARBA00023172"/>
    </source>
</evidence>
<keyword evidence="2" id="KW-0229">DNA integration</keyword>
<dbReference type="GO" id="GO:0003677">
    <property type="term" value="F:DNA binding"/>
    <property type="evidence" value="ECO:0007669"/>
    <property type="project" value="UniProtKB-KW"/>
</dbReference>
<dbReference type="Pfam" id="PF22022">
    <property type="entry name" value="Phage_int_M"/>
    <property type="match status" value="1"/>
</dbReference>
<feature type="domain" description="Tyr recombinase" evidence="5">
    <location>
        <begin position="199"/>
        <end position="391"/>
    </location>
</feature>
<evidence type="ECO:0000313" key="6">
    <source>
        <dbReference type="EMBL" id="GAA5107609.1"/>
    </source>
</evidence>
<dbReference type="CDD" id="cd00801">
    <property type="entry name" value="INT_P4_C"/>
    <property type="match status" value="1"/>
</dbReference>
<sequence>MPLNDSKIKSAKPKDKKYRLNDGDGLVIVINPNGSKLWNVRYRFKNKECILSLGKYPLITLLEARQLRDKVKKEIILGHDPKALHEKKRSEQNGDFNFATIARKWCDSNRQWSEPHRIRVLKTIETNLIPYIGNQHIASLTTQELLKPIRLVEEQDKTELASRLQQRTNAIMRYAVQNGYINYNPAQDLTGCITKKKTVHRPALEFNQIPELLNRIDNYNGRLITKLAIKLTLLTFIRSSELRFARWSEIDFESKEWTIPEDREAIDGVRYSYRGSKMQTTHKVPLSQQSMDILKQLYEISGDHELIFISDHSSYKPMSENTVNQALRSMGYDTKTELCGHGFRTMACSALVESGLWSTDAIERQMSHQERNKVRAAYTHKSGLINERIQMVQWWADYLDAIGTEFVMPYEFNAA</sequence>
<keyword evidence="3 6" id="KW-0238">DNA-binding</keyword>
<dbReference type="InterPro" id="IPR011010">
    <property type="entry name" value="DNA_brk_join_enz"/>
</dbReference>
<keyword evidence="7" id="KW-1185">Reference proteome</keyword>
<dbReference type="PROSITE" id="PS51898">
    <property type="entry name" value="TYR_RECOMBINASE"/>
    <property type="match status" value="1"/>
</dbReference>
<dbReference type="InterPro" id="IPR002104">
    <property type="entry name" value="Integrase_catalytic"/>
</dbReference>
<dbReference type="InterPro" id="IPR013762">
    <property type="entry name" value="Integrase-like_cat_sf"/>
</dbReference>
<comment type="caution">
    <text evidence="6">The sequence shown here is derived from an EMBL/GenBank/DDBJ whole genome shotgun (WGS) entry which is preliminary data.</text>
</comment>
<dbReference type="SUPFAM" id="SSF56349">
    <property type="entry name" value="DNA breaking-rejoining enzymes"/>
    <property type="match status" value="1"/>
</dbReference>
<evidence type="ECO:0000313" key="7">
    <source>
        <dbReference type="Proteomes" id="UP001500171"/>
    </source>
</evidence>
<comment type="similarity">
    <text evidence="1">Belongs to the 'phage' integrase family.</text>
</comment>